<evidence type="ECO:0000313" key="3">
    <source>
        <dbReference type="Proteomes" id="UP000663193"/>
    </source>
</evidence>
<dbReference type="Proteomes" id="UP000663193">
    <property type="component" value="Chromosome 2"/>
</dbReference>
<dbReference type="KEGG" id="pno:SNOG_02352"/>
<keyword evidence="1" id="KW-0732">Signal</keyword>
<feature type="signal peptide" evidence="1">
    <location>
        <begin position="1"/>
        <end position="20"/>
    </location>
</feature>
<evidence type="ECO:0000256" key="1">
    <source>
        <dbReference type="SAM" id="SignalP"/>
    </source>
</evidence>
<dbReference type="EMBL" id="CP069024">
    <property type="protein sequence ID" value="QRC92211.1"/>
    <property type="molecule type" value="Genomic_DNA"/>
</dbReference>
<proteinExistence type="predicted"/>
<protein>
    <submittedName>
        <fullName evidence="2">Uncharacterized protein</fullName>
    </submittedName>
</protein>
<dbReference type="AlphaFoldDB" id="A0A7U2ESX7"/>
<feature type="chain" id="PRO_5034554150" evidence="1">
    <location>
        <begin position="21"/>
        <end position="114"/>
    </location>
</feature>
<evidence type="ECO:0000313" key="2">
    <source>
        <dbReference type="EMBL" id="QRC92211.1"/>
    </source>
</evidence>
<accession>A0A7U2ESX7</accession>
<dbReference type="RefSeq" id="XP_001792960.1">
    <property type="nucleotide sequence ID" value="XM_001792908.1"/>
</dbReference>
<keyword evidence="3" id="KW-1185">Reference proteome</keyword>
<sequence>MQLFGAFSLILPWASVPVGASVDVELQILDRTGHRRVVRKPKLPRFTLPFSQVSFRSFRLLGAPLMESQTPRPVALARDWSPSYADVYWYRRSGSMIRQPYDHCGNDQIIFAGY</sequence>
<organism evidence="2 3">
    <name type="scientific">Phaeosphaeria nodorum (strain SN15 / ATCC MYA-4574 / FGSC 10173)</name>
    <name type="common">Glume blotch fungus</name>
    <name type="synonym">Parastagonospora nodorum</name>
    <dbReference type="NCBI Taxonomy" id="321614"/>
    <lineage>
        <taxon>Eukaryota</taxon>
        <taxon>Fungi</taxon>
        <taxon>Dikarya</taxon>
        <taxon>Ascomycota</taxon>
        <taxon>Pezizomycotina</taxon>
        <taxon>Dothideomycetes</taxon>
        <taxon>Pleosporomycetidae</taxon>
        <taxon>Pleosporales</taxon>
        <taxon>Pleosporineae</taxon>
        <taxon>Phaeosphaeriaceae</taxon>
        <taxon>Parastagonospora</taxon>
    </lineage>
</organism>
<name>A0A7U2ESX7_PHANO</name>
<gene>
    <name evidence="2" type="ORF">JI435_023520</name>
</gene>
<reference evidence="3" key="1">
    <citation type="journal article" date="2021" name="BMC Genomics">
        <title>Chromosome-level genome assembly and manually-curated proteome of model necrotroph Parastagonospora nodorum Sn15 reveals a genome-wide trove of candidate effector homologs, and redundancy of virulence-related functions within an accessory chromosome.</title>
        <authorList>
            <person name="Bertazzoni S."/>
            <person name="Jones D.A.B."/>
            <person name="Phan H.T."/>
            <person name="Tan K.-C."/>
            <person name="Hane J.K."/>
        </authorList>
    </citation>
    <scope>NUCLEOTIDE SEQUENCE [LARGE SCALE GENOMIC DNA]</scope>
    <source>
        <strain evidence="3">SN15 / ATCC MYA-4574 / FGSC 10173)</strain>
    </source>
</reference>
<dbReference type="VEuPathDB" id="FungiDB:JI435_023520"/>